<name>A0A7W8NPN8_9DEIO</name>
<evidence type="ECO:0000313" key="2">
    <source>
        <dbReference type="EMBL" id="MBB5376986.1"/>
    </source>
</evidence>
<dbReference type="Proteomes" id="UP000619376">
    <property type="component" value="Unassembled WGS sequence"/>
</dbReference>
<reference evidence="1" key="1">
    <citation type="journal article" date="2014" name="Int. J. Syst. Evol. Microbiol.">
        <title>Complete genome of a new Firmicutes species belonging to the dominant human colonic microbiota ('Ruminococcus bicirculans') reveals two chromosomes and a selective capacity to utilize plant glucans.</title>
        <authorList>
            <consortium name="NISC Comparative Sequencing Program"/>
            <person name="Wegmann U."/>
            <person name="Louis P."/>
            <person name="Goesmann A."/>
            <person name="Henrissat B."/>
            <person name="Duncan S.H."/>
            <person name="Flint H.J."/>
        </authorList>
    </citation>
    <scope>NUCLEOTIDE SEQUENCE</scope>
    <source>
        <strain evidence="1">CGMCC 1.18437</strain>
    </source>
</reference>
<protein>
    <submittedName>
        <fullName evidence="2">Uncharacterized protein</fullName>
    </submittedName>
</protein>
<comment type="caution">
    <text evidence="2">The sequence shown here is derived from an EMBL/GenBank/DDBJ whole genome shotgun (WGS) entry which is preliminary data.</text>
</comment>
<dbReference type="Proteomes" id="UP000539473">
    <property type="component" value="Unassembled WGS sequence"/>
</dbReference>
<evidence type="ECO:0000313" key="1">
    <source>
        <dbReference type="EMBL" id="GHF46838.1"/>
    </source>
</evidence>
<keyword evidence="4" id="KW-1185">Reference proteome</keyword>
<sequence length="139" mass="16126">MDDALRKTLSILNDNWFRYESLCPRAMWLVELHHGVVESGEDAYSWPLRAFFVDHCGHTDRSVFEWRRFYVSQWQPIWHVGQDPPRRAGHRPDVYEIGLASFTRTLDTGVLTVEMMFGPLYGRGCELSATGECTTVWVS</sequence>
<dbReference type="RefSeq" id="WP_184112102.1">
    <property type="nucleotide sequence ID" value="NZ_BNAJ01000005.1"/>
</dbReference>
<reference evidence="1" key="4">
    <citation type="submission" date="2024-05" db="EMBL/GenBank/DDBJ databases">
        <authorList>
            <person name="Sun Q."/>
            <person name="Zhou Y."/>
        </authorList>
    </citation>
    <scope>NUCLEOTIDE SEQUENCE</scope>
    <source>
        <strain evidence="1">CGMCC 1.18437</strain>
    </source>
</reference>
<dbReference type="EMBL" id="BNAJ01000005">
    <property type="protein sequence ID" value="GHF46838.1"/>
    <property type="molecule type" value="Genomic_DNA"/>
</dbReference>
<evidence type="ECO:0000313" key="4">
    <source>
        <dbReference type="Proteomes" id="UP000619376"/>
    </source>
</evidence>
<reference evidence="2 3" key="3">
    <citation type="submission" date="2020-08" db="EMBL/GenBank/DDBJ databases">
        <title>Genomic Encyclopedia of Type Strains, Phase IV (KMG-IV): sequencing the most valuable type-strain genomes for metagenomic binning, comparative biology and taxonomic classification.</title>
        <authorList>
            <person name="Goeker M."/>
        </authorList>
    </citation>
    <scope>NUCLEOTIDE SEQUENCE [LARGE SCALE GENOMIC DNA]</scope>
    <source>
        <strain evidence="2 3">DSM 27521</strain>
    </source>
</reference>
<organism evidence="2 3">
    <name type="scientific">Deinococcus metalli</name>
    <dbReference type="NCBI Taxonomy" id="1141878"/>
    <lineage>
        <taxon>Bacteria</taxon>
        <taxon>Thermotogati</taxon>
        <taxon>Deinococcota</taxon>
        <taxon>Deinococci</taxon>
        <taxon>Deinococcales</taxon>
        <taxon>Deinococcaceae</taxon>
        <taxon>Deinococcus</taxon>
    </lineage>
</organism>
<dbReference type="EMBL" id="JACHFK010000005">
    <property type="protein sequence ID" value="MBB5376986.1"/>
    <property type="molecule type" value="Genomic_DNA"/>
</dbReference>
<proteinExistence type="predicted"/>
<dbReference type="AlphaFoldDB" id="A0A7W8NPN8"/>
<accession>A0A7W8NPN8</accession>
<gene>
    <name evidence="1" type="ORF">GCM10017781_24140</name>
    <name evidence="2" type="ORF">HNQ07_002450</name>
</gene>
<reference evidence="4" key="2">
    <citation type="journal article" date="2019" name="Int. J. Syst. Evol. Microbiol.">
        <title>The Global Catalogue of Microorganisms (GCM) 10K type strain sequencing project: providing services to taxonomists for standard genome sequencing and annotation.</title>
        <authorList>
            <consortium name="The Broad Institute Genomics Platform"/>
            <consortium name="The Broad Institute Genome Sequencing Center for Infectious Disease"/>
            <person name="Wu L."/>
            <person name="Ma J."/>
        </authorList>
    </citation>
    <scope>NUCLEOTIDE SEQUENCE [LARGE SCALE GENOMIC DNA]</scope>
    <source>
        <strain evidence="4">CGMCC 1.18437</strain>
    </source>
</reference>
<evidence type="ECO:0000313" key="3">
    <source>
        <dbReference type="Proteomes" id="UP000539473"/>
    </source>
</evidence>